<organism evidence="2 3">
    <name type="scientific">Kytococcus aerolatus</name>
    <dbReference type="NCBI Taxonomy" id="592308"/>
    <lineage>
        <taxon>Bacteria</taxon>
        <taxon>Bacillati</taxon>
        <taxon>Actinomycetota</taxon>
        <taxon>Actinomycetes</taxon>
        <taxon>Micrococcales</taxon>
        <taxon>Kytococcaceae</taxon>
        <taxon>Kytococcus</taxon>
    </lineage>
</organism>
<accession>A0A212TDL2</accession>
<dbReference type="Proteomes" id="UP000198122">
    <property type="component" value="Unassembled WGS sequence"/>
</dbReference>
<proteinExistence type="predicted"/>
<protein>
    <submittedName>
        <fullName evidence="2">Uncharacterized protein</fullName>
    </submittedName>
</protein>
<keyword evidence="1" id="KW-0472">Membrane</keyword>
<evidence type="ECO:0000313" key="3">
    <source>
        <dbReference type="Proteomes" id="UP000198122"/>
    </source>
</evidence>
<evidence type="ECO:0000256" key="1">
    <source>
        <dbReference type="SAM" id="Phobius"/>
    </source>
</evidence>
<keyword evidence="1" id="KW-0812">Transmembrane</keyword>
<name>A0A212TDL2_9MICO</name>
<dbReference type="EMBL" id="FYEZ01000001">
    <property type="protein sequence ID" value="SNC64157.1"/>
    <property type="molecule type" value="Genomic_DNA"/>
</dbReference>
<dbReference type="RefSeq" id="WP_088817956.1">
    <property type="nucleotide sequence ID" value="NZ_FYEZ01000001.1"/>
</dbReference>
<keyword evidence="3" id="KW-1185">Reference proteome</keyword>
<keyword evidence="1" id="KW-1133">Transmembrane helix</keyword>
<evidence type="ECO:0000313" key="2">
    <source>
        <dbReference type="EMBL" id="SNC64157.1"/>
    </source>
</evidence>
<gene>
    <name evidence="2" type="ORF">SAMN05445756_1055</name>
</gene>
<feature type="transmembrane region" description="Helical" evidence="1">
    <location>
        <begin position="161"/>
        <end position="182"/>
    </location>
</feature>
<feature type="transmembrane region" description="Helical" evidence="1">
    <location>
        <begin position="124"/>
        <end position="149"/>
    </location>
</feature>
<reference evidence="2 3" key="1">
    <citation type="submission" date="2017-06" db="EMBL/GenBank/DDBJ databases">
        <authorList>
            <person name="Kim H.J."/>
            <person name="Triplett B.A."/>
        </authorList>
    </citation>
    <scope>NUCLEOTIDE SEQUENCE [LARGE SCALE GENOMIC DNA]</scope>
    <source>
        <strain evidence="2 3">DSM 22179</strain>
    </source>
</reference>
<feature type="transmembrane region" description="Helical" evidence="1">
    <location>
        <begin position="86"/>
        <end position="104"/>
    </location>
</feature>
<feature type="transmembrane region" description="Helical" evidence="1">
    <location>
        <begin position="48"/>
        <end position="66"/>
    </location>
</feature>
<feature type="transmembrane region" description="Helical" evidence="1">
    <location>
        <begin position="12"/>
        <end position="36"/>
    </location>
</feature>
<sequence>MRATAVLLRRTWTDVGLAVLMLLPVVALFGLVALLTPSTGGLGKALEGPSILLFLVLSVGCVVQPVRSISSLTRPMLRAGATRGQVALGHWLVWFSVGLVLLALTTLQGWASDAFRPTEEQVPAALPVVGVLTDALGVLVFTVFLGLVAVSWAGWGAGSGISLAVVLLLLDSVLSGFSGTLVRAVLPSLTTTVPHVVGEPRLTAGGELLWEALRLAALLVIHRAVMGRFRA</sequence>
<dbReference type="AlphaFoldDB" id="A0A212TDL2"/>